<dbReference type="Gene3D" id="2.70.70.10">
    <property type="entry name" value="Glucose Permease (Domain IIA)"/>
    <property type="match status" value="1"/>
</dbReference>
<sequence>MIHKRLLAAAAAAAATIAAGSTIALPDAQAASTTATVVAPQLAVREAPNTSSTIKSWAAQGSQVTIECQSAGQAVTGNWGSTEIWNRVNGGYVSDGWVDTGTNGYIDGVPKCDEGGESTPEQPNPGDGTYFLPFAKGSSHQVTQGPGGGFSHYDQWNRYAVDFGMPVGTGLYASAPGTVVFSGEDQTGYGNMVLIDHGDNRCSQYAHMDTLDVSVNTQVEAGTAIGTSGNTGYSSGPHLHWGIVNCQTRDSLEVPNTPEAGQNFQPGTAPTSQNPGN</sequence>
<dbReference type="CDD" id="cd12797">
    <property type="entry name" value="M23_peptidase"/>
    <property type="match status" value="1"/>
</dbReference>
<proteinExistence type="predicted"/>
<organism evidence="4 5">
    <name type="scientific">Propioniferax innocua</name>
    <dbReference type="NCBI Taxonomy" id="1753"/>
    <lineage>
        <taxon>Bacteria</taxon>
        <taxon>Bacillati</taxon>
        <taxon>Actinomycetota</taxon>
        <taxon>Actinomycetes</taxon>
        <taxon>Propionibacteriales</taxon>
        <taxon>Propionibacteriaceae</taxon>
        <taxon>Propioniferax</taxon>
    </lineage>
</organism>
<dbReference type="SUPFAM" id="SSF51261">
    <property type="entry name" value="Duplicated hybrid motif"/>
    <property type="match status" value="1"/>
</dbReference>
<keyword evidence="2" id="KW-0732">Signal</keyword>
<feature type="compositionally biased region" description="Polar residues" evidence="1">
    <location>
        <begin position="259"/>
        <end position="277"/>
    </location>
</feature>
<evidence type="ECO:0000256" key="2">
    <source>
        <dbReference type="SAM" id="SignalP"/>
    </source>
</evidence>
<reference evidence="4 5" key="1">
    <citation type="submission" date="2019-06" db="EMBL/GenBank/DDBJ databases">
        <title>Sequencing the genomes of 1000 actinobacteria strains.</title>
        <authorList>
            <person name="Klenk H.-P."/>
        </authorList>
    </citation>
    <scope>NUCLEOTIDE SEQUENCE [LARGE SCALE GENOMIC DNA]</scope>
    <source>
        <strain evidence="4 5">DSM 8251</strain>
    </source>
</reference>
<dbReference type="InterPro" id="IPR050570">
    <property type="entry name" value="Cell_wall_metabolism_enzyme"/>
</dbReference>
<protein>
    <submittedName>
        <fullName evidence="4">Peptidase M23-like protein</fullName>
    </submittedName>
</protein>
<accession>A0A542ZPU4</accession>
<dbReference type="OrthoDB" id="2607492at2"/>
<evidence type="ECO:0000256" key="1">
    <source>
        <dbReference type="SAM" id="MobiDB-lite"/>
    </source>
</evidence>
<dbReference type="PANTHER" id="PTHR21666">
    <property type="entry name" value="PEPTIDASE-RELATED"/>
    <property type="match status" value="1"/>
</dbReference>
<dbReference type="PANTHER" id="PTHR21666:SF294">
    <property type="entry name" value="PEPTIDASE M23"/>
    <property type="match status" value="1"/>
</dbReference>
<gene>
    <name evidence="4" type="ORF">FB460_0159</name>
</gene>
<dbReference type="InterPro" id="IPR011055">
    <property type="entry name" value="Dup_hybrid_motif"/>
</dbReference>
<evidence type="ECO:0000313" key="4">
    <source>
        <dbReference type="EMBL" id="TQL62385.1"/>
    </source>
</evidence>
<feature type="region of interest" description="Disordered" evidence="1">
    <location>
        <begin position="252"/>
        <end position="277"/>
    </location>
</feature>
<dbReference type="InterPro" id="IPR016047">
    <property type="entry name" value="M23ase_b-sheet_dom"/>
</dbReference>
<name>A0A542ZPU4_9ACTN</name>
<dbReference type="Proteomes" id="UP000316196">
    <property type="component" value="Unassembled WGS sequence"/>
</dbReference>
<evidence type="ECO:0000259" key="3">
    <source>
        <dbReference type="Pfam" id="PF01551"/>
    </source>
</evidence>
<comment type="caution">
    <text evidence="4">The sequence shown here is derived from an EMBL/GenBank/DDBJ whole genome shotgun (WGS) entry which is preliminary data.</text>
</comment>
<dbReference type="Pfam" id="PF01551">
    <property type="entry name" value="Peptidase_M23"/>
    <property type="match status" value="1"/>
</dbReference>
<dbReference type="GO" id="GO:0004222">
    <property type="term" value="F:metalloendopeptidase activity"/>
    <property type="evidence" value="ECO:0007669"/>
    <property type="project" value="TreeGrafter"/>
</dbReference>
<evidence type="ECO:0000313" key="5">
    <source>
        <dbReference type="Proteomes" id="UP000316196"/>
    </source>
</evidence>
<dbReference type="RefSeq" id="WP_142092244.1">
    <property type="nucleotide sequence ID" value="NZ_BAAAMD010000003.1"/>
</dbReference>
<feature type="signal peptide" evidence="2">
    <location>
        <begin position="1"/>
        <end position="24"/>
    </location>
</feature>
<feature type="domain" description="M23ase beta-sheet core" evidence="3">
    <location>
        <begin position="159"/>
        <end position="244"/>
    </location>
</feature>
<keyword evidence="5" id="KW-1185">Reference proteome</keyword>
<feature type="chain" id="PRO_5038874505" evidence="2">
    <location>
        <begin position="25"/>
        <end position="277"/>
    </location>
</feature>
<dbReference type="EMBL" id="VFOR01000001">
    <property type="protein sequence ID" value="TQL62385.1"/>
    <property type="molecule type" value="Genomic_DNA"/>
</dbReference>
<dbReference type="AlphaFoldDB" id="A0A542ZPU4"/>